<dbReference type="KEGG" id="tsn:W908_04880"/>
<sequence length="146" mass="16546">MPSVTNYYFGYGSNLSKDQMFVRCPESSYLTSGRLSDYSWFINTRGYASIRQNLNDFVLGEIFTLTGKDIELLDIYESVAEGMYEKFIMSVSTLNGDIDCLVYVATDNENGQPQAEYIERINHGIKSANLPSAYVQKSIRPFIPES</sequence>
<dbReference type="InterPro" id="IPR036568">
    <property type="entry name" value="GGCT-like_sf"/>
</dbReference>
<keyword evidence="1" id="KW-0456">Lyase</keyword>
<name>A0A0M4L6U6_9GAMM</name>
<dbReference type="OrthoDB" id="5401862at2"/>
<organism evidence="4 5">
    <name type="scientific">Candidatus Pseudothioglobus singularis PS1</name>
    <dbReference type="NCBI Taxonomy" id="1125411"/>
    <lineage>
        <taxon>Bacteria</taxon>
        <taxon>Pseudomonadati</taxon>
        <taxon>Pseudomonadota</taxon>
        <taxon>Gammaproteobacteria</taxon>
        <taxon>Candidatus Pseudothioglobaceae</taxon>
        <taxon>Candidatus Pseudothioglobus</taxon>
    </lineage>
</organism>
<proteinExistence type="predicted"/>
<dbReference type="AlphaFoldDB" id="A0A0M4L6U6"/>
<gene>
    <name evidence="4" type="ORF">W908_04880</name>
</gene>
<evidence type="ECO:0000313" key="4">
    <source>
        <dbReference type="EMBL" id="ALE02713.1"/>
    </source>
</evidence>
<keyword evidence="5" id="KW-1185">Reference proteome</keyword>
<evidence type="ECO:0000313" key="5">
    <source>
        <dbReference type="Proteomes" id="UP000068905"/>
    </source>
</evidence>
<dbReference type="Proteomes" id="UP000068905">
    <property type="component" value="Chromosome"/>
</dbReference>
<protein>
    <recommendedName>
        <fullName evidence="6">Gamma-glutamylcyclotransferase</fullName>
    </recommendedName>
</protein>
<dbReference type="PANTHER" id="PTHR12935">
    <property type="entry name" value="GAMMA-GLUTAMYLCYCLOTRANSFERASE"/>
    <property type="match status" value="1"/>
</dbReference>
<evidence type="ECO:0000256" key="2">
    <source>
        <dbReference type="PIRSR" id="PIRSR617939-1"/>
    </source>
</evidence>
<evidence type="ECO:0000256" key="1">
    <source>
        <dbReference type="ARBA" id="ARBA00023239"/>
    </source>
</evidence>
<dbReference type="PANTHER" id="PTHR12935:SF0">
    <property type="entry name" value="GAMMA-GLUTAMYLCYCLOTRANSFERASE"/>
    <property type="match status" value="1"/>
</dbReference>
<dbReference type="Pfam" id="PF13772">
    <property type="entry name" value="AIG2_2"/>
    <property type="match status" value="1"/>
</dbReference>
<reference evidence="4 5" key="1">
    <citation type="journal article" date="2015" name="Genome Announc.">
        <title>Genome Sequence of 'Candidatus Thioglobus singularis' Strain PS1, a Mixotroph from the SUP05 Clade of Marine Gammaproteobacteria.</title>
        <authorList>
            <person name="Marshall K.T."/>
            <person name="Morris R.M."/>
        </authorList>
    </citation>
    <scope>NUCLEOTIDE SEQUENCE [LARGE SCALE GENOMIC DNA]</scope>
    <source>
        <strain evidence="4 5">PS1</strain>
    </source>
</reference>
<feature type="binding site" evidence="3">
    <location>
        <begin position="8"/>
        <end position="13"/>
    </location>
    <ligand>
        <name>substrate</name>
    </ligand>
</feature>
<dbReference type="InterPro" id="IPR017939">
    <property type="entry name" value="G-Glutamylcylcotransferase"/>
</dbReference>
<dbReference type="CDD" id="cd06661">
    <property type="entry name" value="GGCT_like"/>
    <property type="match status" value="1"/>
</dbReference>
<evidence type="ECO:0000256" key="3">
    <source>
        <dbReference type="PIRSR" id="PIRSR617939-2"/>
    </source>
</evidence>
<dbReference type="RefSeq" id="WP_053820157.1">
    <property type="nucleotide sequence ID" value="NZ_CP006911.1"/>
</dbReference>
<feature type="binding site" evidence="3">
    <location>
        <position position="117"/>
    </location>
    <ligand>
        <name>substrate</name>
    </ligand>
</feature>
<dbReference type="EMBL" id="CP006911">
    <property type="protein sequence ID" value="ALE02713.1"/>
    <property type="molecule type" value="Genomic_DNA"/>
</dbReference>
<accession>A0A0M4L6U6</accession>
<dbReference type="Gene3D" id="3.10.490.10">
    <property type="entry name" value="Gamma-glutamyl cyclotransferase-like"/>
    <property type="match status" value="1"/>
</dbReference>
<dbReference type="STRING" id="1125411.W908_04880"/>
<evidence type="ECO:0008006" key="6">
    <source>
        <dbReference type="Google" id="ProtNLM"/>
    </source>
</evidence>
<dbReference type="SUPFAM" id="SSF110857">
    <property type="entry name" value="Gamma-glutamyl cyclotransferase-like"/>
    <property type="match status" value="1"/>
</dbReference>
<feature type="active site" description="Proton acceptor" evidence="2">
    <location>
        <position position="77"/>
    </location>
</feature>
<dbReference type="InterPro" id="IPR013024">
    <property type="entry name" value="GGCT-like"/>
</dbReference>
<dbReference type="GO" id="GO:0003839">
    <property type="term" value="F:gamma-glutamylcyclotransferase activity"/>
    <property type="evidence" value="ECO:0007669"/>
    <property type="project" value="InterPro"/>
</dbReference>